<dbReference type="Proteomes" id="UP000887574">
    <property type="component" value="Unplaced"/>
</dbReference>
<organism evidence="2 3">
    <name type="scientific">Ditylenchus dipsaci</name>
    <dbReference type="NCBI Taxonomy" id="166011"/>
    <lineage>
        <taxon>Eukaryota</taxon>
        <taxon>Metazoa</taxon>
        <taxon>Ecdysozoa</taxon>
        <taxon>Nematoda</taxon>
        <taxon>Chromadorea</taxon>
        <taxon>Rhabditida</taxon>
        <taxon>Tylenchina</taxon>
        <taxon>Tylenchomorpha</taxon>
        <taxon>Sphaerularioidea</taxon>
        <taxon>Anguinidae</taxon>
        <taxon>Anguininae</taxon>
        <taxon>Ditylenchus</taxon>
    </lineage>
</organism>
<name>A0A915CVC0_9BILA</name>
<proteinExistence type="predicted"/>
<sequence>MACMYPRHFCDLPILWDDPAWVVENEVVSATNTKQTASQPRPNEQNNESHTNDSAVAGSSGQPGSESHSQVHIQASTDYNEDEEAMDEG</sequence>
<protein>
    <submittedName>
        <fullName evidence="3">Uncharacterized protein</fullName>
    </submittedName>
</protein>
<evidence type="ECO:0000256" key="1">
    <source>
        <dbReference type="SAM" id="MobiDB-lite"/>
    </source>
</evidence>
<evidence type="ECO:0000313" key="3">
    <source>
        <dbReference type="WBParaSite" id="jg12621"/>
    </source>
</evidence>
<dbReference type="AlphaFoldDB" id="A0A915CVC0"/>
<accession>A0A915CVC0</accession>
<feature type="compositionally biased region" description="Acidic residues" evidence="1">
    <location>
        <begin position="79"/>
        <end position="89"/>
    </location>
</feature>
<reference evidence="3" key="1">
    <citation type="submission" date="2022-11" db="UniProtKB">
        <authorList>
            <consortium name="WormBaseParasite"/>
        </authorList>
    </citation>
    <scope>IDENTIFICATION</scope>
</reference>
<feature type="compositionally biased region" description="Polar residues" evidence="1">
    <location>
        <begin position="31"/>
        <end position="78"/>
    </location>
</feature>
<feature type="region of interest" description="Disordered" evidence="1">
    <location>
        <begin position="31"/>
        <end position="89"/>
    </location>
</feature>
<dbReference type="WBParaSite" id="jg12621">
    <property type="protein sequence ID" value="jg12621"/>
    <property type="gene ID" value="jg12621"/>
</dbReference>
<keyword evidence="2" id="KW-1185">Reference proteome</keyword>
<evidence type="ECO:0000313" key="2">
    <source>
        <dbReference type="Proteomes" id="UP000887574"/>
    </source>
</evidence>